<feature type="compositionally biased region" description="Low complexity" evidence="1">
    <location>
        <begin position="170"/>
        <end position="201"/>
    </location>
</feature>
<feature type="signal peptide" evidence="2">
    <location>
        <begin position="1"/>
        <end position="22"/>
    </location>
</feature>
<keyword evidence="4" id="KW-1185">Reference proteome</keyword>
<accession>A0A9Q9AIV6</accession>
<dbReference type="Proteomes" id="UP001056384">
    <property type="component" value="Chromosome 1"/>
</dbReference>
<evidence type="ECO:0000313" key="4">
    <source>
        <dbReference type="Proteomes" id="UP001056384"/>
    </source>
</evidence>
<dbReference type="EMBL" id="CP099418">
    <property type="protein sequence ID" value="USW47753.1"/>
    <property type="molecule type" value="Genomic_DNA"/>
</dbReference>
<evidence type="ECO:0000256" key="2">
    <source>
        <dbReference type="SAM" id="SignalP"/>
    </source>
</evidence>
<dbReference type="InterPro" id="IPR006771">
    <property type="entry name" value="CetA-like"/>
</dbReference>
<organism evidence="3 4">
    <name type="scientific">Septoria linicola</name>
    <dbReference type="NCBI Taxonomy" id="215465"/>
    <lineage>
        <taxon>Eukaryota</taxon>
        <taxon>Fungi</taxon>
        <taxon>Dikarya</taxon>
        <taxon>Ascomycota</taxon>
        <taxon>Pezizomycotina</taxon>
        <taxon>Dothideomycetes</taxon>
        <taxon>Dothideomycetidae</taxon>
        <taxon>Mycosphaerellales</taxon>
        <taxon>Mycosphaerellaceae</taxon>
        <taxon>Septoria</taxon>
    </lineage>
</organism>
<dbReference type="Pfam" id="PF04681">
    <property type="entry name" value="Bys1"/>
    <property type="match status" value="1"/>
</dbReference>
<keyword evidence="2" id="KW-0732">Signal</keyword>
<protein>
    <submittedName>
        <fullName evidence="3">Osmotin/thaumatin-like superfamily</fullName>
    </submittedName>
</protein>
<dbReference type="PANTHER" id="PTHR36195:SF6">
    <property type="entry name" value="SECRETED THAUMATIN-LIKE PROTEIN CALA"/>
    <property type="match status" value="1"/>
</dbReference>
<feature type="chain" id="PRO_5040420203" evidence="2">
    <location>
        <begin position="23"/>
        <end position="290"/>
    </location>
</feature>
<dbReference type="AlphaFoldDB" id="A0A9Q9AIV6"/>
<feature type="region of interest" description="Disordered" evidence="1">
    <location>
        <begin position="170"/>
        <end position="207"/>
    </location>
</feature>
<proteinExistence type="predicted"/>
<evidence type="ECO:0000256" key="1">
    <source>
        <dbReference type="SAM" id="MobiDB-lite"/>
    </source>
</evidence>
<dbReference type="InterPro" id="IPR037176">
    <property type="entry name" value="Osmotin/thaumatin-like_sf"/>
</dbReference>
<sequence length="290" mass="30489">MMNTAVASFALFAASAVAGSYGYSATGVGSAHVVNKCNYPVKLCNVPSSGGGYEEEDKILAAGESWSQPWTSLSNGNGWSIKLSKTDNLDHILQYEYTYHNDGIIWYDLSCVDGNPWDKDWEITANGTDCNPKQQAYRYSTDDAYGMQSCSQDTAITVTLCTGVSADNGSAVDGPSSDSSDSAPSSSASAPSYTSAASAPSYEDKSSKATSAPAATAYGYNWNNADAAKSAAAKMTPTTFATAVTAAVSTDDAQGVTVTEIETIYATAEVTAYANRHRRHEHVHAGHNHA</sequence>
<dbReference type="PANTHER" id="PTHR36195">
    <property type="entry name" value="DOMAIN PROTEIN, PUTATIVE (AFU_ORTHOLOGUE AFUA_5G01990)-RELATED-RELATED"/>
    <property type="match status" value="1"/>
</dbReference>
<evidence type="ECO:0000313" key="3">
    <source>
        <dbReference type="EMBL" id="USW47753.1"/>
    </source>
</evidence>
<dbReference type="SUPFAM" id="SSF49870">
    <property type="entry name" value="Osmotin, thaumatin-like protein"/>
    <property type="match status" value="1"/>
</dbReference>
<name>A0A9Q9AIV6_9PEZI</name>
<gene>
    <name evidence="3" type="ORF">Slin15195_G010720</name>
</gene>
<dbReference type="OrthoDB" id="3682664at2759"/>
<reference evidence="3" key="1">
    <citation type="submission" date="2022-06" db="EMBL/GenBank/DDBJ databases">
        <title>Complete genome sequences of two strains of the flax pathogen Septoria linicola.</title>
        <authorList>
            <person name="Lapalu N."/>
            <person name="Simon A."/>
            <person name="Demenou B."/>
            <person name="Paumier D."/>
            <person name="Guillot M.-P."/>
            <person name="Gout L."/>
            <person name="Valade R."/>
        </authorList>
    </citation>
    <scope>NUCLEOTIDE SEQUENCE</scope>
    <source>
        <strain evidence="3">SE15195</strain>
    </source>
</reference>